<protein>
    <recommendedName>
        <fullName evidence="4">Sigma-E processing peptidase SpoIIGA</fullName>
    </recommendedName>
</protein>
<dbReference type="NCBIfam" id="TIGR02854">
    <property type="entry name" value="spore_II_GA"/>
    <property type="match status" value="1"/>
</dbReference>
<organism evidence="2 3">
    <name type="scientific">Cohnella kolymensis</name>
    <dbReference type="NCBI Taxonomy" id="1590652"/>
    <lineage>
        <taxon>Bacteria</taxon>
        <taxon>Bacillati</taxon>
        <taxon>Bacillota</taxon>
        <taxon>Bacilli</taxon>
        <taxon>Bacillales</taxon>
        <taxon>Paenibacillaceae</taxon>
        <taxon>Cohnella</taxon>
    </lineage>
</organism>
<gene>
    <name evidence="2" type="ORF">SD71_18695</name>
</gene>
<dbReference type="EMBL" id="JXAL01000028">
    <property type="protein sequence ID" value="KIL34655.1"/>
    <property type="molecule type" value="Genomic_DNA"/>
</dbReference>
<dbReference type="Proteomes" id="UP000054526">
    <property type="component" value="Unassembled WGS sequence"/>
</dbReference>
<keyword evidence="1" id="KW-0472">Membrane</keyword>
<feature type="transmembrane region" description="Helical" evidence="1">
    <location>
        <begin position="90"/>
        <end position="109"/>
    </location>
</feature>
<feature type="transmembrane region" description="Helical" evidence="1">
    <location>
        <begin position="129"/>
        <end position="149"/>
    </location>
</feature>
<name>A0ABR5A102_9BACL</name>
<keyword evidence="1" id="KW-0812">Transmembrane</keyword>
<accession>A0ABR5A102</accession>
<dbReference type="PIRSF" id="PIRSF018571">
    <property type="entry name" value="SpoIIGA"/>
    <property type="match status" value="1"/>
</dbReference>
<dbReference type="Pfam" id="PF03419">
    <property type="entry name" value="Peptidase_U4"/>
    <property type="match status" value="1"/>
</dbReference>
<reference evidence="2 3" key="1">
    <citation type="submission" date="2014-12" db="EMBL/GenBank/DDBJ databases">
        <title>Draft genome sequence of Cohnella kolymensis strain B-2846.</title>
        <authorList>
            <person name="Karlyshev A.V."/>
            <person name="Kudryashova E.B."/>
        </authorList>
    </citation>
    <scope>NUCLEOTIDE SEQUENCE [LARGE SCALE GENOMIC DNA]</scope>
    <source>
        <strain evidence="2 3">VKM B-2846</strain>
    </source>
</reference>
<feature type="transmembrane region" description="Helical" evidence="1">
    <location>
        <begin position="36"/>
        <end position="53"/>
    </location>
</feature>
<dbReference type="InterPro" id="IPR005081">
    <property type="entry name" value="SpoIIGA"/>
</dbReference>
<feature type="transmembrane region" description="Helical" evidence="1">
    <location>
        <begin position="59"/>
        <end position="78"/>
    </location>
</feature>
<comment type="caution">
    <text evidence="2">The sequence shown here is derived from an EMBL/GenBank/DDBJ whole genome shotgun (WGS) entry which is preliminary data.</text>
</comment>
<keyword evidence="3" id="KW-1185">Reference proteome</keyword>
<evidence type="ECO:0000256" key="1">
    <source>
        <dbReference type="SAM" id="Phobius"/>
    </source>
</evidence>
<sequence length="320" mass="35635">MTVYVDLVFFTNLAVDGTVLLTTAKARRLHPSKSRLFSAALLGAVYAVLMFWADIPYLYSFAVKVLISLVMVLLSFGYGGPLQLARNFGAFYTVNFVTLGGVIGLSYLVRSSGNPWGGVAFTQDGGLILEWQMQLGLFIVSFLLSLWLFHGTSQGHRKLQQMDTLLWDVEIRIEDRAWNVRALLDTGNRLYDPLTRIPVMIMEASIWKDDLPPGWCERLKSESADRLITELDTDLSESYAWAHRLRLVPYRAVNGNSRLMLAVKPDTVLLSREGHPPHQVHRLLIGLDGGVLSSEGMYRAIIHPDMANADSSPSAPSQPA</sequence>
<proteinExistence type="predicted"/>
<keyword evidence="1" id="KW-1133">Transmembrane helix</keyword>
<evidence type="ECO:0008006" key="4">
    <source>
        <dbReference type="Google" id="ProtNLM"/>
    </source>
</evidence>
<evidence type="ECO:0000313" key="3">
    <source>
        <dbReference type="Proteomes" id="UP000054526"/>
    </source>
</evidence>
<evidence type="ECO:0000313" key="2">
    <source>
        <dbReference type="EMBL" id="KIL34655.1"/>
    </source>
</evidence>